<evidence type="ECO:0000256" key="5">
    <source>
        <dbReference type="SAM" id="MobiDB-lite"/>
    </source>
</evidence>
<evidence type="ECO:0000256" key="1">
    <source>
        <dbReference type="ARBA" id="ARBA00022723"/>
    </source>
</evidence>
<dbReference type="SUPFAM" id="SSF144232">
    <property type="entry name" value="HIT/MYND zinc finger-like"/>
    <property type="match status" value="1"/>
</dbReference>
<dbReference type="SUPFAM" id="SSF48452">
    <property type="entry name" value="TPR-like"/>
    <property type="match status" value="1"/>
</dbReference>
<dbReference type="EMBL" id="HBHR01016531">
    <property type="protein sequence ID" value="CAD9867868.1"/>
    <property type="molecule type" value="Transcribed_RNA"/>
</dbReference>
<dbReference type="GO" id="GO:0000981">
    <property type="term" value="F:DNA-binding transcription factor activity, RNA polymerase II-specific"/>
    <property type="evidence" value="ECO:0007669"/>
    <property type="project" value="TreeGrafter"/>
</dbReference>
<dbReference type="SUPFAM" id="SSF57850">
    <property type="entry name" value="RING/U-box"/>
    <property type="match status" value="1"/>
</dbReference>
<evidence type="ECO:0000256" key="3">
    <source>
        <dbReference type="ARBA" id="ARBA00022833"/>
    </source>
</evidence>
<gene>
    <name evidence="8" type="ORF">FJAP1339_LOCUS8278</name>
</gene>
<evidence type="ECO:0000259" key="6">
    <source>
        <dbReference type="PROSITE" id="PS50089"/>
    </source>
</evidence>
<dbReference type="SMART" id="SM00184">
    <property type="entry name" value="RING"/>
    <property type="match status" value="1"/>
</dbReference>
<dbReference type="GO" id="GO:0008270">
    <property type="term" value="F:zinc ion binding"/>
    <property type="evidence" value="ECO:0007669"/>
    <property type="project" value="UniProtKB-KW"/>
</dbReference>
<dbReference type="Gene3D" id="6.10.140.2220">
    <property type="match status" value="1"/>
</dbReference>
<feature type="region of interest" description="Disordered" evidence="5">
    <location>
        <begin position="365"/>
        <end position="419"/>
    </location>
</feature>
<evidence type="ECO:0000259" key="7">
    <source>
        <dbReference type="PROSITE" id="PS50865"/>
    </source>
</evidence>
<dbReference type="Pfam" id="PF01753">
    <property type="entry name" value="zf-MYND"/>
    <property type="match status" value="1"/>
</dbReference>
<protein>
    <submittedName>
        <fullName evidence="8">Uncharacterized protein</fullName>
    </submittedName>
</protein>
<dbReference type="PANTHER" id="PTHR10237:SF14">
    <property type="entry name" value="MYND-TYPE DOMAIN-CONTAINING PROTEIN"/>
    <property type="match status" value="1"/>
</dbReference>
<proteinExistence type="predicted"/>
<sequence>MHRISCSNCGKVDAPQRCSKCRSASYCGRSCQVSHWKSHKGQCKIIAKTLAEKEKANGKAHFEVPKIFESAEPLELEEGIKHEALGVESMTEQELMDYARRAGRLLFTIVNQEAEIEPGVASKSVGEIEDMVLSLAARAQMAAVMLCNLAGRQADAGDIPVAESLAEMAQELAAALGRQVNTTAQARIIEHTSRIQHPHTMGVYRLLETLQKVFRRCSLLRGEMRHQQHQFDQARLFLDQALTNARANEDRSTAAICLHMLGSIEREEGNLERSETLLKQGIQATLSQLSKPGQTNTLVQEQGTCFRELSKTYLMAGLFKDARKAAEYFLKLSKEIGSVAYGQAQLNLGTCIKYQAAAIMEDQPKAQKSADSTQDTPGNGALDVGEGSGKIAEEPENKPPPPPPQRAAGEGPEEETAEELLKKAEQAFREALQVAMQSESPQELRFSSLTSLASVLRMSGDNKGAVQHYNMAISVPQAVMGDPFQLAALRELAGMYEDCEGVKDPTLAREARSRFFEGRVAMRRHLKQEKMPSHSPEKEAAAMKLIDELDQESICPFCGEEVLLPQAKDESRSYLVLPCFHTAHLDCLKDNKDECPLCNKN</sequence>
<dbReference type="InterPro" id="IPR002893">
    <property type="entry name" value="Znf_MYND"/>
</dbReference>
<dbReference type="PROSITE" id="PS50089">
    <property type="entry name" value="ZF_RING_2"/>
    <property type="match status" value="1"/>
</dbReference>
<reference evidence="8" key="1">
    <citation type="submission" date="2021-01" db="EMBL/GenBank/DDBJ databases">
        <authorList>
            <person name="Corre E."/>
            <person name="Pelletier E."/>
            <person name="Niang G."/>
            <person name="Scheremetjew M."/>
            <person name="Finn R."/>
            <person name="Kale V."/>
            <person name="Holt S."/>
            <person name="Cochrane G."/>
            <person name="Meng A."/>
            <person name="Brown T."/>
            <person name="Cohen L."/>
        </authorList>
    </citation>
    <scope>NUCLEOTIDE SEQUENCE</scope>
    <source>
        <strain evidence="8">CCMP1661</strain>
    </source>
</reference>
<dbReference type="PROSITE" id="PS50865">
    <property type="entry name" value="ZF_MYND_2"/>
    <property type="match status" value="1"/>
</dbReference>
<keyword evidence="1" id="KW-0479">Metal-binding</keyword>
<keyword evidence="2 4" id="KW-0863">Zinc-finger</keyword>
<evidence type="ECO:0000256" key="2">
    <source>
        <dbReference type="ARBA" id="ARBA00022771"/>
    </source>
</evidence>
<dbReference type="InterPro" id="IPR013083">
    <property type="entry name" value="Znf_RING/FYVE/PHD"/>
</dbReference>
<dbReference type="GO" id="GO:0005634">
    <property type="term" value="C:nucleus"/>
    <property type="evidence" value="ECO:0007669"/>
    <property type="project" value="TreeGrafter"/>
</dbReference>
<feature type="domain" description="MYND-type" evidence="7">
    <location>
        <begin position="6"/>
        <end position="43"/>
    </location>
</feature>
<evidence type="ECO:0000256" key="4">
    <source>
        <dbReference type="PROSITE-ProRule" id="PRU00134"/>
    </source>
</evidence>
<dbReference type="AlphaFoldDB" id="A0A7S2V4T4"/>
<accession>A0A7S2V4T4</accession>
<dbReference type="InterPro" id="IPR011990">
    <property type="entry name" value="TPR-like_helical_dom_sf"/>
</dbReference>
<dbReference type="PANTHER" id="PTHR10237">
    <property type="entry name" value="DEFORMED EPIDERMAL AUTOREGULATORY FACTOR 1 HOMOLOG SUPPRESSIN"/>
    <property type="match status" value="1"/>
</dbReference>
<dbReference type="GO" id="GO:0005737">
    <property type="term" value="C:cytoplasm"/>
    <property type="evidence" value="ECO:0007669"/>
    <property type="project" value="UniProtKB-ARBA"/>
</dbReference>
<dbReference type="Gene3D" id="1.25.40.10">
    <property type="entry name" value="Tetratricopeptide repeat domain"/>
    <property type="match status" value="2"/>
</dbReference>
<dbReference type="Gene3D" id="3.30.40.10">
    <property type="entry name" value="Zinc/RING finger domain, C3HC4 (zinc finger)"/>
    <property type="match status" value="1"/>
</dbReference>
<dbReference type="InterPro" id="IPR001841">
    <property type="entry name" value="Znf_RING"/>
</dbReference>
<name>A0A7S2V4T4_9STRA</name>
<evidence type="ECO:0000313" key="8">
    <source>
        <dbReference type="EMBL" id="CAD9867868.1"/>
    </source>
</evidence>
<organism evidence="8">
    <name type="scientific">Fibrocapsa japonica</name>
    <dbReference type="NCBI Taxonomy" id="94617"/>
    <lineage>
        <taxon>Eukaryota</taxon>
        <taxon>Sar</taxon>
        <taxon>Stramenopiles</taxon>
        <taxon>Ochrophyta</taxon>
        <taxon>Raphidophyceae</taxon>
        <taxon>Chattonellales</taxon>
        <taxon>Chattonellaceae</taxon>
        <taxon>Fibrocapsa</taxon>
    </lineage>
</organism>
<keyword evidence="3" id="KW-0862">Zinc</keyword>
<dbReference type="InterPro" id="IPR024119">
    <property type="entry name" value="TF_DEAF-1"/>
</dbReference>
<feature type="domain" description="RING-type" evidence="6">
    <location>
        <begin position="555"/>
        <end position="599"/>
    </location>
</feature>